<feature type="non-terminal residue" evidence="3">
    <location>
        <position position="126"/>
    </location>
</feature>
<feature type="compositionally biased region" description="Basic and acidic residues" evidence="1">
    <location>
        <begin position="19"/>
        <end position="29"/>
    </location>
</feature>
<name>A0A7E6EKL7_9MOLL</name>
<organism evidence="2 3">
    <name type="scientific">Octopus sinensis</name>
    <name type="common">East Asian common octopus</name>
    <dbReference type="NCBI Taxonomy" id="2607531"/>
    <lineage>
        <taxon>Eukaryota</taxon>
        <taxon>Metazoa</taxon>
        <taxon>Spiralia</taxon>
        <taxon>Lophotrochozoa</taxon>
        <taxon>Mollusca</taxon>
        <taxon>Cephalopoda</taxon>
        <taxon>Coleoidea</taxon>
        <taxon>Octopodiformes</taxon>
        <taxon>Octopoda</taxon>
        <taxon>Incirrata</taxon>
        <taxon>Octopodidae</taxon>
        <taxon>Octopus</taxon>
    </lineage>
</organism>
<gene>
    <name evidence="3" type="primary">LOC118762022</name>
</gene>
<dbReference type="Proteomes" id="UP000515154">
    <property type="component" value="Unplaced"/>
</dbReference>
<sequence>MAEASEADTESNGQTISRDTSKDLNKSESENLLYPTSGHSNSVEESLPSPISDTYDETSETKKCLDPIEEDGNQDGKLLFTSFDSTTATEMCLNLEPSGCVANMLATQPHLCTYVDICDCHQNEVQ</sequence>
<feature type="region of interest" description="Disordered" evidence="1">
    <location>
        <begin position="1"/>
        <end position="61"/>
    </location>
</feature>
<reference evidence="3" key="1">
    <citation type="submission" date="2025-08" db="UniProtKB">
        <authorList>
            <consortium name="RefSeq"/>
        </authorList>
    </citation>
    <scope>IDENTIFICATION</scope>
</reference>
<protein>
    <submittedName>
        <fullName evidence="3">Uncharacterized protein LOC118762022</fullName>
    </submittedName>
</protein>
<dbReference type="RefSeq" id="XP_036356161.1">
    <property type="nucleotide sequence ID" value="XM_036500268.1"/>
</dbReference>
<proteinExistence type="predicted"/>
<feature type="compositionally biased region" description="Polar residues" evidence="1">
    <location>
        <begin position="37"/>
        <end position="52"/>
    </location>
</feature>
<evidence type="ECO:0000313" key="2">
    <source>
        <dbReference type="Proteomes" id="UP000515154"/>
    </source>
</evidence>
<dbReference type="AlphaFoldDB" id="A0A7E6EKL7"/>
<evidence type="ECO:0000313" key="3">
    <source>
        <dbReference type="RefSeq" id="XP_036356161.1"/>
    </source>
</evidence>
<keyword evidence="2" id="KW-1185">Reference proteome</keyword>
<evidence type="ECO:0000256" key="1">
    <source>
        <dbReference type="SAM" id="MobiDB-lite"/>
    </source>
</evidence>
<accession>A0A7E6EKL7</accession>
<dbReference type="KEGG" id="osn:118762022"/>